<organism evidence="1 2">
    <name type="scientific">Gossypium barbadense</name>
    <name type="common">Sea Island cotton</name>
    <name type="synonym">Hibiscus barbadensis</name>
    <dbReference type="NCBI Taxonomy" id="3634"/>
    <lineage>
        <taxon>Eukaryota</taxon>
        <taxon>Viridiplantae</taxon>
        <taxon>Streptophyta</taxon>
        <taxon>Embryophyta</taxon>
        <taxon>Tracheophyta</taxon>
        <taxon>Spermatophyta</taxon>
        <taxon>Magnoliopsida</taxon>
        <taxon>eudicotyledons</taxon>
        <taxon>Gunneridae</taxon>
        <taxon>Pentapetalae</taxon>
        <taxon>rosids</taxon>
        <taxon>malvids</taxon>
        <taxon>Malvales</taxon>
        <taxon>Malvaceae</taxon>
        <taxon>Malvoideae</taxon>
        <taxon>Gossypium</taxon>
    </lineage>
</organism>
<proteinExistence type="predicted"/>
<name>A0A2P5XLP6_GOSBA</name>
<dbReference type="AlphaFoldDB" id="A0A2P5XLP6"/>
<evidence type="ECO:0000313" key="1">
    <source>
        <dbReference type="EMBL" id="PPS04235.1"/>
    </source>
</evidence>
<dbReference type="OrthoDB" id="941070at2759"/>
<evidence type="ECO:0000313" key="2">
    <source>
        <dbReference type="Proteomes" id="UP000239757"/>
    </source>
</evidence>
<dbReference type="EMBL" id="KZ664631">
    <property type="protein sequence ID" value="PPS04235.1"/>
    <property type="molecule type" value="Genomic_DNA"/>
</dbReference>
<sequence>MHEGVKDNVQDIVVFIKPYLTDLTQLEDTKDIRSTTVKETWVPLEEGIVKVNFDASYHKQSKKGIRGVVLKNSKGLVMGASVYQWENVRDPTTTEAWARL</sequence>
<gene>
    <name evidence="1" type="ORF">GOBAR_AA16428</name>
</gene>
<accession>A0A2P5XLP6</accession>
<dbReference type="Proteomes" id="UP000239757">
    <property type="component" value="Unassembled WGS sequence"/>
</dbReference>
<reference evidence="1 2" key="1">
    <citation type="submission" date="2015-01" db="EMBL/GenBank/DDBJ databases">
        <title>Genome of allotetraploid Gossypium barbadense reveals genomic plasticity and fiber elongation in cotton evolution.</title>
        <authorList>
            <person name="Chen X."/>
            <person name="Liu X."/>
            <person name="Zhao B."/>
            <person name="Zheng H."/>
            <person name="Hu Y."/>
            <person name="Lu G."/>
            <person name="Yang C."/>
            <person name="Chen J."/>
            <person name="Shan C."/>
            <person name="Zhang L."/>
            <person name="Zhou Y."/>
            <person name="Wang L."/>
            <person name="Guo W."/>
            <person name="Bai Y."/>
            <person name="Ruan J."/>
            <person name="Shangguan X."/>
            <person name="Mao Y."/>
            <person name="Jiang J."/>
            <person name="Zhu Y."/>
            <person name="Lei J."/>
            <person name="Kang H."/>
            <person name="Chen S."/>
            <person name="He X."/>
            <person name="Wang R."/>
            <person name="Wang Y."/>
            <person name="Chen J."/>
            <person name="Wang L."/>
            <person name="Yu S."/>
            <person name="Wang B."/>
            <person name="Wei J."/>
            <person name="Song S."/>
            <person name="Lu X."/>
            <person name="Gao Z."/>
            <person name="Gu W."/>
            <person name="Deng X."/>
            <person name="Ma D."/>
            <person name="Wang S."/>
            <person name="Liang W."/>
            <person name="Fang L."/>
            <person name="Cai C."/>
            <person name="Zhu X."/>
            <person name="Zhou B."/>
            <person name="Zhang Y."/>
            <person name="Chen Z."/>
            <person name="Xu S."/>
            <person name="Zhu R."/>
            <person name="Wang S."/>
            <person name="Zhang T."/>
            <person name="Zhao G."/>
        </authorList>
    </citation>
    <scope>NUCLEOTIDE SEQUENCE [LARGE SCALE GENOMIC DNA]</scope>
    <source>
        <strain evidence="2">cv. Xinhai21</strain>
        <tissue evidence="1">Leaf</tissue>
    </source>
</reference>
<protein>
    <recommendedName>
        <fullName evidence="3">RNase H type-1 domain-containing protein</fullName>
    </recommendedName>
</protein>
<evidence type="ECO:0008006" key="3">
    <source>
        <dbReference type="Google" id="ProtNLM"/>
    </source>
</evidence>